<comment type="caution">
    <text evidence="1">The sequence shown here is derived from an EMBL/GenBank/DDBJ whole genome shotgun (WGS) entry which is preliminary data.</text>
</comment>
<reference evidence="2" key="1">
    <citation type="journal article" date="2019" name="Int. J. Syst. Evol. Microbiol.">
        <title>The Global Catalogue of Microorganisms (GCM) 10K type strain sequencing project: providing services to taxonomists for standard genome sequencing and annotation.</title>
        <authorList>
            <consortium name="The Broad Institute Genomics Platform"/>
            <consortium name="The Broad Institute Genome Sequencing Center for Infectious Disease"/>
            <person name="Wu L."/>
            <person name="Ma J."/>
        </authorList>
    </citation>
    <scope>NUCLEOTIDE SEQUENCE [LARGE SCALE GENOMIC DNA]</scope>
    <source>
        <strain evidence="2">CGMCC 4.7349</strain>
    </source>
</reference>
<evidence type="ECO:0000313" key="1">
    <source>
        <dbReference type="EMBL" id="GGO55312.1"/>
    </source>
</evidence>
<keyword evidence="2" id="KW-1185">Reference proteome</keyword>
<dbReference type="EMBL" id="BMNG01000017">
    <property type="protein sequence ID" value="GGO55312.1"/>
    <property type="molecule type" value="Genomic_DNA"/>
</dbReference>
<dbReference type="Proteomes" id="UP000656881">
    <property type="component" value="Unassembled WGS sequence"/>
</dbReference>
<name>A0ABQ2MNY1_9ACTN</name>
<organism evidence="1 2">
    <name type="scientific">Streptomyces lasiicapitis</name>
    <dbReference type="NCBI Taxonomy" id="1923961"/>
    <lineage>
        <taxon>Bacteria</taxon>
        <taxon>Bacillati</taxon>
        <taxon>Actinomycetota</taxon>
        <taxon>Actinomycetes</taxon>
        <taxon>Kitasatosporales</taxon>
        <taxon>Streptomycetaceae</taxon>
        <taxon>Streptomyces</taxon>
    </lineage>
</organism>
<protein>
    <submittedName>
        <fullName evidence="1">Uncharacterized protein</fullName>
    </submittedName>
</protein>
<evidence type="ECO:0000313" key="2">
    <source>
        <dbReference type="Proteomes" id="UP000656881"/>
    </source>
</evidence>
<accession>A0ABQ2MNY1</accession>
<gene>
    <name evidence="1" type="ORF">GCM10012286_67120</name>
</gene>
<sequence length="58" mass="6493">MDGDVDGTPSAEDTTRELGRILRYWAGNLRHYDLKPGVGEAVYDSGHREVGRWTVTES</sequence>
<proteinExistence type="predicted"/>